<sequence>MAEVSEIAAQISDPWTPEQYVLAILLPEPRFSPGEYFLKNNEVKRVSSLEEGSCPDSLRSGETQGWNTFGGNGRRRYKQDLGNYDEYYTPRSGSTRSRDSSKSCWGDEMLAQILNKVEGSDDMLKEMKADFSSLNDKKGLGSKVNLSTAFHSQTDGQEEHTIHTLEDTLRACMIDFKGSDDSDSHLHGYDLLVVDDLRLNMPSLRNPVRRNRNVHENVRQEVPQMLVNPLAEPVTNDEFRDTFHALARAMMAQAK</sequence>
<reference evidence="1" key="1">
    <citation type="submission" date="2023-08" db="EMBL/GenBank/DDBJ databases">
        <title>A de novo genome assembly of Solanum verrucosum Schlechtendal, a Mexican diploid species geographically isolated from the other diploid A-genome species in potato relatives.</title>
        <authorList>
            <person name="Hosaka K."/>
        </authorList>
    </citation>
    <scope>NUCLEOTIDE SEQUENCE</scope>
    <source>
        <tissue evidence="1">Young leaves</tissue>
    </source>
</reference>
<keyword evidence="2" id="KW-1185">Reference proteome</keyword>
<proteinExistence type="predicted"/>
<accession>A0AAF1A2B2</accession>
<dbReference type="AlphaFoldDB" id="A0AAF1A2B2"/>
<protein>
    <submittedName>
        <fullName evidence="1">Uncharacterized protein</fullName>
    </submittedName>
</protein>
<dbReference type="Proteomes" id="UP001234989">
    <property type="component" value="Chromosome 12"/>
</dbReference>
<evidence type="ECO:0000313" key="2">
    <source>
        <dbReference type="Proteomes" id="UP001234989"/>
    </source>
</evidence>
<organism evidence="1 2">
    <name type="scientific">Solanum verrucosum</name>
    <dbReference type="NCBI Taxonomy" id="315347"/>
    <lineage>
        <taxon>Eukaryota</taxon>
        <taxon>Viridiplantae</taxon>
        <taxon>Streptophyta</taxon>
        <taxon>Embryophyta</taxon>
        <taxon>Tracheophyta</taxon>
        <taxon>Spermatophyta</taxon>
        <taxon>Magnoliopsida</taxon>
        <taxon>eudicotyledons</taxon>
        <taxon>Gunneridae</taxon>
        <taxon>Pentapetalae</taxon>
        <taxon>asterids</taxon>
        <taxon>lamiids</taxon>
        <taxon>Solanales</taxon>
        <taxon>Solanaceae</taxon>
        <taxon>Solanoideae</taxon>
        <taxon>Solaneae</taxon>
        <taxon>Solanum</taxon>
    </lineage>
</organism>
<gene>
    <name evidence="1" type="ORF">MTR67_051320</name>
</gene>
<evidence type="ECO:0000313" key="1">
    <source>
        <dbReference type="EMBL" id="WMV57935.1"/>
    </source>
</evidence>
<name>A0AAF1A2B2_SOLVR</name>
<dbReference type="EMBL" id="CP133623">
    <property type="protein sequence ID" value="WMV57935.1"/>
    <property type="molecule type" value="Genomic_DNA"/>
</dbReference>